<organism evidence="2 3">
    <name type="scientific">Rotaria sordida</name>
    <dbReference type="NCBI Taxonomy" id="392033"/>
    <lineage>
        <taxon>Eukaryota</taxon>
        <taxon>Metazoa</taxon>
        <taxon>Spiralia</taxon>
        <taxon>Gnathifera</taxon>
        <taxon>Rotifera</taxon>
        <taxon>Eurotatoria</taxon>
        <taxon>Bdelloidea</taxon>
        <taxon>Philodinida</taxon>
        <taxon>Philodinidae</taxon>
        <taxon>Rotaria</taxon>
    </lineage>
</organism>
<accession>A0A814CFV7</accession>
<dbReference type="AlphaFoldDB" id="A0A814CFV7"/>
<dbReference type="InterPro" id="IPR040350">
    <property type="entry name" value="TMEM272"/>
</dbReference>
<evidence type="ECO:0000313" key="2">
    <source>
        <dbReference type="EMBL" id="CAF0942786.1"/>
    </source>
</evidence>
<feature type="transmembrane region" description="Helical" evidence="1">
    <location>
        <begin position="143"/>
        <end position="176"/>
    </location>
</feature>
<dbReference type="EMBL" id="CAJNOH010000202">
    <property type="protein sequence ID" value="CAF0942786.1"/>
    <property type="molecule type" value="Genomic_DNA"/>
</dbReference>
<gene>
    <name evidence="2" type="ORF">PYM288_LOCUS11683</name>
</gene>
<keyword evidence="1" id="KW-0472">Membrane</keyword>
<evidence type="ECO:0008006" key="4">
    <source>
        <dbReference type="Google" id="ProtNLM"/>
    </source>
</evidence>
<keyword evidence="1" id="KW-0812">Transmembrane</keyword>
<protein>
    <recommendedName>
        <fullName evidence="4">Transmembrane protein</fullName>
    </recommendedName>
</protein>
<evidence type="ECO:0000313" key="3">
    <source>
        <dbReference type="Proteomes" id="UP000663854"/>
    </source>
</evidence>
<feature type="transmembrane region" description="Helical" evidence="1">
    <location>
        <begin position="197"/>
        <end position="230"/>
    </location>
</feature>
<sequence>MTENKKVTIVVEGNSNIGENAVFEVQPMIEKAGVLIEEKPNVGNENVSEQQATNKKSSTTGAVVPDKAIQSLGLFGSVGLLIFFWFANSYSDCRNYHRSILRVVVLIHNILLIIKGIVITTIINPAKTARSNDSKAVGVSAGIACITCIILLIIFALTIFAIGWTIAGLIWVFGAWNKVQYSEPTQSTYCHPTLYRFTYWLFFLPFIIPVVLCCICCCSICGVGVAAATMSNKGRQPVPTTEA</sequence>
<keyword evidence="1" id="KW-1133">Transmembrane helix</keyword>
<name>A0A814CFV7_9BILA</name>
<evidence type="ECO:0000256" key="1">
    <source>
        <dbReference type="SAM" id="Phobius"/>
    </source>
</evidence>
<comment type="caution">
    <text evidence="2">The sequence shown here is derived from an EMBL/GenBank/DDBJ whole genome shotgun (WGS) entry which is preliminary data.</text>
</comment>
<reference evidence="2" key="1">
    <citation type="submission" date="2021-02" db="EMBL/GenBank/DDBJ databases">
        <authorList>
            <person name="Nowell W R."/>
        </authorList>
    </citation>
    <scope>NUCLEOTIDE SEQUENCE</scope>
</reference>
<feature type="transmembrane region" description="Helical" evidence="1">
    <location>
        <begin position="99"/>
        <end position="123"/>
    </location>
</feature>
<dbReference type="Proteomes" id="UP000663854">
    <property type="component" value="Unassembled WGS sequence"/>
</dbReference>
<proteinExistence type="predicted"/>
<feature type="transmembrane region" description="Helical" evidence="1">
    <location>
        <begin position="68"/>
        <end position="87"/>
    </location>
</feature>
<dbReference type="PANTHER" id="PTHR33444:SF7">
    <property type="entry name" value="TRANSMEMBRANE PROTEIN 272"/>
    <property type="match status" value="1"/>
</dbReference>
<dbReference type="PANTHER" id="PTHR33444">
    <property type="entry name" value="SI:DKEY-19B23.12-RELATED"/>
    <property type="match status" value="1"/>
</dbReference>